<reference evidence="1 2" key="1">
    <citation type="submission" date="2020-08" db="EMBL/GenBank/DDBJ databases">
        <title>Sequencing the genomes of 1000 actinobacteria strains.</title>
        <authorList>
            <person name="Klenk H.-P."/>
        </authorList>
    </citation>
    <scope>NUCLEOTIDE SEQUENCE [LARGE SCALE GENOMIC DNA]</scope>
    <source>
        <strain evidence="1 2">DSM 43023</strain>
    </source>
</reference>
<organism evidence="1 2">
    <name type="scientific">Streptosporangium album</name>
    <dbReference type="NCBI Taxonomy" id="47479"/>
    <lineage>
        <taxon>Bacteria</taxon>
        <taxon>Bacillati</taxon>
        <taxon>Actinomycetota</taxon>
        <taxon>Actinomycetes</taxon>
        <taxon>Streptosporangiales</taxon>
        <taxon>Streptosporangiaceae</taxon>
        <taxon>Streptosporangium</taxon>
    </lineage>
</organism>
<comment type="caution">
    <text evidence="1">The sequence shown here is derived from an EMBL/GenBank/DDBJ whole genome shotgun (WGS) entry which is preliminary data.</text>
</comment>
<dbReference type="Proteomes" id="UP000534286">
    <property type="component" value="Unassembled WGS sequence"/>
</dbReference>
<accession>A0A7W7RR30</accession>
<name>A0A7W7RR30_9ACTN</name>
<dbReference type="RefSeq" id="WP_184752421.1">
    <property type="nucleotide sequence ID" value="NZ_BAABEK010000002.1"/>
</dbReference>
<protein>
    <submittedName>
        <fullName evidence="1">Uncharacterized protein</fullName>
    </submittedName>
</protein>
<proteinExistence type="predicted"/>
<gene>
    <name evidence="1" type="ORF">FHR32_000388</name>
</gene>
<dbReference type="EMBL" id="JACHJU010000001">
    <property type="protein sequence ID" value="MBB4936083.1"/>
    <property type="molecule type" value="Genomic_DNA"/>
</dbReference>
<evidence type="ECO:0000313" key="1">
    <source>
        <dbReference type="EMBL" id="MBB4936083.1"/>
    </source>
</evidence>
<keyword evidence="2" id="KW-1185">Reference proteome</keyword>
<evidence type="ECO:0000313" key="2">
    <source>
        <dbReference type="Proteomes" id="UP000534286"/>
    </source>
</evidence>
<dbReference type="AlphaFoldDB" id="A0A7W7RR30"/>
<sequence>MTSTATSTDMTGTVEPRLRVPFVIAHAGESAPQSLSFVNKPFSGLRLVYDNPRRGDEVGRVLRARVLNNRRGEPQWKLLNTARQWRCMEKLLCQVCGRVATDPKTGRIPWITTATAFREIPGDADSGLTSAPPTCAACIPESLSMCPRLHVSSAVWTVARREPAAILADMYSPDLNGRPVHTGERNFFVGLDEPDLLRYALATQLVVRIEDMQPAPHLAGTP</sequence>